<dbReference type="InterPro" id="IPR004096">
    <property type="entry name" value="V4R"/>
</dbReference>
<protein>
    <submittedName>
        <fullName evidence="2">4-vinyl reductase</fullName>
    </submittedName>
</protein>
<dbReference type="Gene3D" id="3.30.1380.20">
    <property type="entry name" value="Trafficking protein particle complex subunit 3"/>
    <property type="match status" value="1"/>
</dbReference>
<proteinExistence type="predicted"/>
<dbReference type="SMART" id="SM00989">
    <property type="entry name" value="V4R"/>
    <property type="match status" value="1"/>
</dbReference>
<dbReference type="EMBL" id="DSOV01000047">
    <property type="protein sequence ID" value="HEN42948.1"/>
    <property type="molecule type" value="Genomic_DNA"/>
</dbReference>
<organism evidence="2">
    <name type="scientific">Geobacter metallireducens</name>
    <dbReference type="NCBI Taxonomy" id="28232"/>
    <lineage>
        <taxon>Bacteria</taxon>
        <taxon>Pseudomonadati</taxon>
        <taxon>Thermodesulfobacteriota</taxon>
        <taxon>Desulfuromonadia</taxon>
        <taxon>Geobacterales</taxon>
        <taxon>Geobacteraceae</taxon>
        <taxon>Geobacter</taxon>
    </lineage>
</organism>
<comment type="caution">
    <text evidence="2">The sequence shown here is derived from an EMBL/GenBank/DDBJ whole genome shotgun (WGS) entry which is preliminary data.</text>
</comment>
<dbReference type="InterPro" id="IPR024096">
    <property type="entry name" value="NO_sig/Golgi_transp_ligand-bd"/>
</dbReference>
<reference evidence="2" key="1">
    <citation type="journal article" date="2020" name="mSystems">
        <title>Genome- and Community-Level Interaction Insights into Carbon Utilization and Element Cycling Functions of Hydrothermarchaeota in Hydrothermal Sediment.</title>
        <authorList>
            <person name="Zhou Z."/>
            <person name="Liu Y."/>
            <person name="Xu W."/>
            <person name="Pan J."/>
            <person name="Luo Z.H."/>
            <person name="Li M."/>
        </authorList>
    </citation>
    <scope>NUCLEOTIDE SEQUENCE [LARGE SCALE GENOMIC DNA]</scope>
    <source>
        <strain evidence="2">SpSt-349</strain>
    </source>
</reference>
<dbReference type="Pfam" id="PF02830">
    <property type="entry name" value="V4R"/>
    <property type="match status" value="1"/>
</dbReference>
<dbReference type="PANTHER" id="PTHR35090:SF1">
    <property type="entry name" value="SLR0144 PROTEIN"/>
    <property type="match status" value="1"/>
</dbReference>
<dbReference type="PANTHER" id="PTHR35090">
    <property type="entry name" value="DNA-DIRECTED RNA POLYMERASE SUBUNIT I"/>
    <property type="match status" value="1"/>
</dbReference>
<dbReference type="SUPFAM" id="SSF111126">
    <property type="entry name" value="Ligand-binding domain in the NO signalling and Golgi transport"/>
    <property type="match status" value="1"/>
</dbReference>
<gene>
    <name evidence="2" type="ORF">ENQ87_11365</name>
</gene>
<sequence>MSSSERKQYRFRWKDLGDVAAGRPNLGASTSIAVYRLMQYTLREVAAVRFGPETASELLVEAGRLAGTEFCRNLLDTGLDFNGFSAVLQEKLRELGIGILRIEKADLATLEIVLTISEDLDCSGLPVTGETVCEYDEGFLAGILQCYTGKEFTVKEVDCWATGERTCRFEARLKEETP</sequence>
<evidence type="ECO:0000259" key="1">
    <source>
        <dbReference type="SMART" id="SM00989"/>
    </source>
</evidence>
<accession>A0A831U5T8</accession>
<evidence type="ECO:0000313" key="2">
    <source>
        <dbReference type="EMBL" id="HEN42948.1"/>
    </source>
</evidence>
<name>A0A831U5T8_GEOME</name>
<feature type="domain" description="4-vinyl reductase 4VR" evidence="1">
    <location>
        <begin position="111"/>
        <end position="173"/>
    </location>
</feature>
<dbReference type="AlphaFoldDB" id="A0A831U5T8"/>